<evidence type="ECO:0000313" key="3">
    <source>
        <dbReference type="Proteomes" id="UP000243589"/>
    </source>
</evidence>
<feature type="region of interest" description="Disordered" evidence="1">
    <location>
        <begin position="84"/>
        <end position="105"/>
    </location>
</feature>
<dbReference type="PATRIC" id="fig|479117.4.peg.329"/>
<dbReference type="Proteomes" id="UP000243589">
    <property type="component" value="Unassembled WGS sequence"/>
</dbReference>
<organism evidence="2 3">
    <name type="scientific">Brevibacterium ravenspurgense</name>
    <dbReference type="NCBI Taxonomy" id="479117"/>
    <lineage>
        <taxon>Bacteria</taxon>
        <taxon>Bacillati</taxon>
        <taxon>Actinomycetota</taxon>
        <taxon>Actinomycetes</taxon>
        <taxon>Micrococcales</taxon>
        <taxon>Brevibacteriaceae</taxon>
        <taxon>Brevibacterium</taxon>
    </lineage>
</organism>
<dbReference type="AlphaFoldDB" id="A0A150HBB4"/>
<dbReference type="RefSeq" id="WP_019175635.1">
    <property type="nucleotide sequence ID" value="NZ_LPXW01000035.1"/>
</dbReference>
<keyword evidence="3" id="KW-1185">Reference proteome</keyword>
<reference evidence="2 3" key="1">
    <citation type="submission" date="2016-01" db="EMBL/GenBank/DDBJ databases">
        <title>Use of Whole Genome Sequencing to ascertain that Brevibacterium massiliense (Roux, Raoult 2009) is a later heterotypic synonym of Brevibacterium ravenspurgense (Mages 2008).</title>
        <authorList>
            <person name="Bernier A.-M."/>
            <person name="Burdz T."/>
            <person name="Huynh C."/>
            <person name="Pachecho A.L."/>
            <person name="Wiebe D."/>
            <person name="Bonner C."/>
            <person name="Bernard K."/>
        </authorList>
    </citation>
    <scope>NUCLEOTIDE SEQUENCE [LARGE SCALE GENOMIC DNA]</scope>
    <source>
        <strain evidence="2 3">CCUG56047</strain>
    </source>
</reference>
<dbReference type="Pfam" id="PF12005">
    <property type="entry name" value="DUF3499"/>
    <property type="match status" value="1"/>
</dbReference>
<gene>
    <name evidence="2" type="ORF">Bravens_00333</name>
</gene>
<proteinExistence type="predicted"/>
<accession>A0A150HBB4</accession>
<protein>
    <recommendedName>
        <fullName evidence="4">DUF3499 domain-containing protein</fullName>
    </recommendedName>
</protein>
<dbReference type="InterPro" id="IPR021888">
    <property type="entry name" value="DUF3499"/>
</dbReference>
<dbReference type="EMBL" id="LQQC01000004">
    <property type="protein sequence ID" value="KXZ59399.1"/>
    <property type="molecule type" value="Genomic_DNA"/>
</dbReference>
<evidence type="ECO:0008006" key="4">
    <source>
        <dbReference type="Google" id="ProtNLM"/>
    </source>
</evidence>
<comment type="caution">
    <text evidence="2">The sequence shown here is derived from an EMBL/GenBank/DDBJ whole genome shotgun (WGS) entry which is preliminary data.</text>
</comment>
<sequence>MFRTCSKIGCSEPANRTLTYVHSEACIVIGPLSQQPEPGAHDLCETHSDRITPPQEWQIIRLETDGPPIERTRDDLLAIADAVREAEPEAPEGRKHGHLTIIEDT</sequence>
<name>A0A150HBB4_9MICO</name>
<evidence type="ECO:0000256" key="1">
    <source>
        <dbReference type="SAM" id="MobiDB-lite"/>
    </source>
</evidence>
<feature type="compositionally biased region" description="Basic and acidic residues" evidence="1">
    <location>
        <begin position="84"/>
        <end position="94"/>
    </location>
</feature>
<evidence type="ECO:0000313" key="2">
    <source>
        <dbReference type="EMBL" id="KXZ59399.1"/>
    </source>
</evidence>